<proteinExistence type="inferred from homology"/>
<comment type="caution">
    <text evidence="4">The sequence shown here is derived from an EMBL/GenBank/DDBJ whole genome shotgun (WGS) entry which is preliminary data.</text>
</comment>
<dbReference type="Proteomes" id="UP000265618">
    <property type="component" value="Unassembled WGS sequence"/>
</dbReference>
<dbReference type="PANTHER" id="PTHR15837">
    <property type="entry name" value="RAN GUANINE NUCLEOTIDE RELEASE FACTOR"/>
    <property type="match status" value="1"/>
</dbReference>
<dbReference type="InterPro" id="IPR007681">
    <property type="entry name" value="Mog1"/>
</dbReference>
<organism evidence="4 5">
    <name type="scientific">Kipferlia bialata</name>
    <dbReference type="NCBI Taxonomy" id="797122"/>
    <lineage>
        <taxon>Eukaryota</taxon>
        <taxon>Metamonada</taxon>
        <taxon>Carpediemonas-like organisms</taxon>
        <taxon>Kipferlia</taxon>
    </lineage>
</organism>
<dbReference type="AlphaFoldDB" id="A0A9K3CUB5"/>
<dbReference type="GO" id="GO:0005085">
    <property type="term" value="F:guanyl-nucleotide exchange factor activity"/>
    <property type="evidence" value="ECO:0007669"/>
    <property type="project" value="TreeGrafter"/>
</dbReference>
<evidence type="ECO:0000313" key="4">
    <source>
        <dbReference type="EMBL" id="GIQ82463.1"/>
    </source>
</evidence>
<reference evidence="4 5" key="1">
    <citation type="journal article" date="2018" name="PLoS ONE">
        <title>The draft genome of Kipferlia bialata reveals reductive genome evolution in fornicate parasites.</title>
        <authorList>
            <person name="Tanifuji G."/>
            <person name="Takabayashi S."/>
            <person name="Kume K."/>
            <person name="Takagi M."/>
            <person name="Nakayama T."/>
            <person name="Kamikawa R."/>
            <person name="Inagaki Y."/>
            <person name="Hashimoto T."/>
        </authorList>
    </citation>
    <scope>NUCLEOTIDE SEQUENCE [LARGE SCALE GENOMIC DNA]</scope>
    <source>
        <strain evidence="4">NY0173</strain>
    </source>
</reference>
<evidence type="ECO:0000256" key="1">
    <source>
        <dbReference type="ARBA" id="ARBA00010307"/>
    </source>
</evidence>
<keyword evidence="2" id="KW-0813">Transport</keyword>
<gene>
    <name evidence="4" type="ORF">KIPB_003607</name>
</gene>
<dbReference type="GO" id="GO:0006606">
    <property type="term" value="P:protein import into nucleus"/>
    <property type="evidence" value="ECO:0007669"/>
    <property type="project" value="TreeGrafter"/>
</dbReference>
<name>A0A9K3CUB5_9EUKA</name>
<sequence>MVESKPQPLFGGCIGCVFPVDMVDVSTLRQVPDHQEVRVRVEGEPLRQTMIVDLLEMVSEPDMDKALTHHLKDLMLSLEPEQGQELSRQLVPIPKQVCEARLGKGSRVMSCTHRLKTTRGRKGTTDESEAEIVYLHLALLRVPRATSDIVVSVTTPVAKVNDTVPEGQDLFRAAVGTFAILDWGLFGEGV</sequence>
<dbReference type="InterPro" id="IPR016123">
    <property type="entry name" value="Mog1/PsbP_a/b/a-sand"/>
</dbReference>
<dbReference type="OrthoDB" id="10255285at2759"/>
<dbReference type="GO" id="GO:0005634">
    <property type="term" value="C:nucleus"/>
    <property type="evidence" value="ECO:0007669"/>
    <property type="project" value="TreeGrafter"/>
</dbReference>
<comment type="similarity">
    <text evidence="1">Belongs to the MOG1 family.</text>
</comment>
<evidence type="ECO:0000313" key="5">
    <source>
        <dbReference type="Proteomes" id="UP000265618"/>
    </source>
</evidence>
<dbReference type="Gene3D" id="3.40.1000.10">
    <property type="entry name" value="Mog1/PsbP, alpha/beta/alpha sandwich"/>
    <property type="match status" value="1"/>
</dbReference>
<protein>
    <submittedName>
        <fullName evidence="4">Ran-interacting Mog1 protein</fullName>
    </submittedName>
</protein>
<keyword evidence="3" id="KW-0653">Protein transport</keyword>
<dbReference type="Pfam" id="PF04603">
    <property type="entry name" value="Mog1"/>
    <property type="match status" value="1"/>
</dbReference>
<dbReference type="SUPFAM" id="SSF55724">
    <property type="entry name" value="Mog1p/PsbP-like"/>
    <property type="match status" value="1"/>
</dbReference>
<evidence type="ECO:0000256" key="3">
    <source>
        <dbReference type="ARBA" id="ARBA00022927"/>
    </source>
</evidence>
<keyword evidence="5" id="KW-1185">Reference proteome</keyword>
<dbReference type="PANTHER" id="PTHR15837:SF0">
    <property type="entry name" value="RAN GUANINE NUCLEOTIDE RELEASE FACTOR"/>
    <property type="match status" value="1"/>
</dbReference>
<dbReference type="GO" id="GO:0031267">
    <property type="term" value="F:small GTPase binding"/>
    <property type="evidence" value="ECO:0007669"/>
    <property type="project" value="TreeGrafter"/>
</dbReference>
<accession>A0A9K3CUB5</accession>
<dbReference type="EMBL" id="BDIP01000702">
    <property type="protein sequence ID" value="GIQ82463.1"/>
    <property type="molecule type" value="Genomic_DNA"/>
</dbReference>
<evidence type="ECO:0000256" key="2">
    <source>
        <dbReference type="ARBA" id="ARBA00022448"/>
    </source>
</evidence>